<dbReference type="EMBL" id="JAWQEG010001220">
    <property type="protein sequence ID" value="KAK3881387.1"/>
    <property type="molecule type" value="Genomic_DNA"/>
</dbReference>
<feature type="signal peptide" evidence="1">
    <location>
        <begin position="1"/>
        <end position="27"/>
    </location>
</feature>
<comment type="caution">
    <text evidence="3">The sequence shown here is derived from an EMBL/GenBank/DDBJ whole genome shotgun (WGS) entry which is preliminary data.</text>
</comment>
<evidence type="ECO:0008006" key="5">
    <source>
        <dbReference type="Google" id="ProtNLM"/>
    </source>
</evidence>
<dbReference type="EMBL" id="JAWQEG010000352">
    <property type="protein sequence ID" value="KAK3891326.1"/>
    <property type="molecule type" value="Genomic_DNA"/>
</dbReference>
<evidence type="ECO:0000256" key="1">
    <source>
        <dbReference type="SAM" id="SignalP"/>
    </source>
</evidence>
<name>A0AAE1GG79_PETCI</name>
<protein>
    <recommendedName>
        <fullName evidence="5">Secreted protein</fullName>
    </recommendedName>
</protein>
<dbReference type="Proteomes" id="UP001286313">
    <property type="component" value="Unassembled WGS sequence"/>
</dbReference>
<reference evidence="3" key="1">
    <citation type="submission" date="2023-10" db="EMBL/GenBank/DDBJ databases">
        <title>Genome assemblies of two species of porcelain crab, Petrolisthes cinctipes and Petrolisthes manimaculis (Anomura: Porcellanidae).</title>
        <authorList>
            <person name="Angst P."/>
        </authorList>
    </citation>
    <scope>NUCLEOTIDE SEQUENCE</scope>
    <source>
        <strain evidence="3">PB745_01</strain>
        <tissue evidence="3">Gill</tissue>
    </source>
</reference>
<organism evidence="3 4">
    <name type="scientific">Petrolisthes cinctipes</name>
    <name type="common">Flat porcelain crab</name>
    <dbReference type="NCBI Taxonomy" id="88211"/>
    <lineage>
        <taxon>Eukaryota</taxon>
        <taxon>Metazoa</taxon>
        <taxon>Ecdysozoa</taxon>
        <taxon>Arthropoda</taxon>
        <taxon>Crustacea</taxon>
        <taxon>Multicrustacea</taxon>
        <taxon>Malacostraca</taxon>
        <taxon>Eumalacostraca</taxon>
        <taxon>Eucarida</taxon>
        <taxon>Decapoda</taxon>
        <taxon>Pleocyemata</taxon>
        <taxon>Anomura</taxon>
        <taxon>Galatheoidea</taxon>
        <taxon>Porcellanidae</taxon>
        <taxon>Petrolisthes</taxon>
    </lineage>
</organism>
<evidence type="ECO:0000313" key="2">
    <source>
        <dbReference type="EMBL" id="KAK3881387.1"/>
    </source>
</evidence>
<accession>A0AAE1GG79</accession>
<keyword evidence="4" id="KW-1185">Reference proteome</keyword>
<proteinExistence type="predicted"/>
<evidence type="ECO:0000313" key="4">
    <source>
        <dbReference type="Proteomes" id="UP001286313"/>
    </source>
</evidence>
<keyword evidence="1" id="KW-0732">Signal</keyword>
<sequence>MSSAPGTALAAFVSTAAFCHLSTLATASIQALCPSLLSAKSEALLTRLHCLESMLGGIDMAGCRSLLTLDLLSPAALEVDRTKILLQTVPHKSLLMFCTGTRLLSLRHIDSLQGLLGELLIPDLPVISLTLQLHALQHLFVDRRIVVV</sequence>
<gene>
    <name evidence="3" type="ORF">Pcinc_004770</name>
    <name evidence="2" type="ORF">Pcinc_014163</name>
</gene>
<feature type="chain" id="PRO_5042442823" description="Secreted protein" evidence="1">
    <location>
        <begin position="28"/>
        <end position="148"/>
    </location>
</feature>
<dbReference type="AlphaFoldDB" id="A0AAE1GG79"/>
<evidence type="ECO:0000313" key="3">
    <source>
        <dbReference type="EMBL" id="KAK3891326.1"/>
    </source>
</evidence>